<feature type="compositionally biased region" description="Polar residues" evidence="1">
    <location>
        <begin position="189"/>
        <end position="215"/>
    </location>
</feature>
<feature type="compositionally biased region" description="Polar residues" evidence="1">
    <location>
        <begin position="236"/>
        <end position="247"/>
    </location>
</feature>
<feature type="compositionally biased region" description="Polar residues" evidence="1">
    <location>
        <begin position="20"/>
        <end position="32"/>
    </location>
</feature>
<protein>
    <submittedName>
        <fullName evidence="2">Uncharacterized protein</fullName>
    </submittedName>
</protein>
<dbReference type="Proteomes" id="UP000325672">
    <property type="component" value="Unassembled WGS sequence"/>
</dbReference>
<feature type="region of interest" description="Disordered" evidence="1">
    <location>
        <begin position="143"/>
        <end position="263"/>
    </location>
</feature>
<evidence type="ECO:0000313" key="2">
    <source>
        <dbReference type="EMBL" id="KAE8130654.1"/>
    </source>
</evidence>
<accession>A0A5N6SC06</accession>
<evidence type="ECO:0000256" key="1">
    <source>
        <dbReference type="SAM" id="MobiDB-lite"/>
    </source>
</evidence>
<dbReference type="OrthoDB" id="4367081at2759"/>
<dbReference type="RefSeq" id="XP_031906717.1">
    <property type="nucleotide sequence ID" value="XM_032056474.1"/>
</dbReference>
<dbReference type="SUPFAM" id="SSF57924">
    <property type="entry name" value="Inhibitor of apoptosis (IAP) repeat"/>
    <property type="match status" value="1"/>
</dbReference>
<evidence type="ECO:0000313" key="3">
    <source>
        <dbReference type="Proteomes" id="UP000325672"/>
    </source>
</evidence>
<feature type="compositionally biased region" description="Low complexity" evidence="1">
    <location>
        <begin position="143"/>
        <end position="152"/>
    </location>
</feature>
<dbReference type="EMBL" id="ML743772">
    <property type="protein sequence ID" value="KAE8130654.1"/>
    <property type="molecule type" value="Genomic_DNA"/>
</dbReference>
<keyword evidence="3" id="KW-1185">Reference proteome</keyword>
<organism evidence="2 3">
    <name type="scientific">Aspergillus pseudotamarii</name>
    <dbReference type="NCBI Taxonomy" id="132259"/>
    <lineage>
        <taxon>Eukaryota</taxon>
        <taxon>Fungi</taxon>
        <taxon>Dikarya</taxon>
        <taxon>Ascomycota</taxon>
        <taxon>Pezizomycotina</taxon>
        <taxon>Eurotiomycetes</taxon>
        <taxon>Eurotiomycetidae</taxon>
        <taxon>Eurotiales</taxon>
        <taxon>Aspergillaceae</taxon>
        <taxon>Aspergillus</taxon>
        <taxon>Aspergillus subgen. Circumdati</taxon>
    </lineage>
</organism>
<reference evidence="2 3" key="1">
    <citation type="submission" date="2019-04" db="EMBL/GenBank/DDBJ databases">
        <title>Friends and foes A comparative genomics study of 23 Aspergillus species from section Flavi.</title>
        <authorList>
            <consortium name="DOE Joint Genome Institute"/>
            <person name="Kjaerbolling I."/>
            <person name="Vesth T."/>
            <person name="Frisvad J.C."/>
            <person name="Nybo J.L."/>
            <person name="Theobald S."/>
            <person name="Kildgaard S."/>
            <person name="Isbrandt T."/>
            <person name="Kuo A."/>
            <person name="Sato A."/>
            <person name="Lyhne E.K."/>
            <person name="Kogle M.E."/>
            <person name="Wiebenga A."/>
            <person name="Kun R.S."/>
            <person name="Lubbers R.J."/>
            <person name="Makela M.R."/>
            <person name="Barry K."/>
            <person name="Chovatia M."/>
            <person name="Clum A."/>
            <person name="Daum C."/>
            <person name="Haridas S."/>
            <person name="He G."/>
            <person name="LaButti K."/>
            <person name="Lipzen A."/>
            <person name="Mondo S."/>
            <person name="Riley R."/>
            <person name="Salamov A."/>
            <person name="Simmons B.A."/>
            <person name="Magnuson J.K."/>
            <person name="Henrissat B."/>
            <person name="Mortensen U.H."/>
            <person name="Larsen T.O."/>
            <person name="Devries R.P."/>
            <person name="Grigoriev I.V."/>
            <person name="Machida M."/>
            <person name="Baker S.E."/>
            <person name="Andersen M.R."/>
        </authorList>
    </citation>
    <scope>NUCLEOTIDE SEQUENCE [LARGE SCALE GENOMIC DNA]</scope>
    <source>
        <strain evidence="2 3">CBS 117625</strain>
    </source>
</reference>
<dbReference type="AlphaFoldDB" id="A0A5N6SC06"/>
<feature type="compositionally biased region" description="Low complexity" evidence="1">
    <location>
        <begin position="177"/>
        <end position="188"/>
    </location>
</feature>
<proteinExistence type="predicted"/>
<feature type="compositionally biased region" description="Pro residues" evidence="1">
    <location>
        <begin position="219"/>
        <end position="232"/>
    </location>
</feature>
<dbReference type="GeneID" id="43640684"/>
<feature type="region of interest" description="Disordered" evidence="1">
    <location>
        <begin position="1"/>
        <end position="43"/>
    </location>
</feature>
<dbReference type="Gene3D" id="1.10.1170.10">
    <property type="entry name" value="Inhibitor Of Apoptosis Protein (2mihbC-IAP-1), Chain A"/>
    <property type="match status" value="1"/>
</dbReference>
<name>A0A5N6SC06_ASPPS</name>
<sequence>MHPQLPDPGAGRKPLPTLRRPSSLSKSATPATPATPHERPTPQRIVHEKFFISTTYSTIAARALSFQGQVLNGVTPLQLAQNGFHYQPYPSGVGGLACCFACQSAKRLENFRRVPLQETQQLHIADCIWQVIYNDLKPHLESADALPPSADASPPPRQSAPSPYLPSNSEQLEKTTTDASTQTQTELTPTVSTTAENRSNANLDSRAQPLSTTTDPESHLPPPTYSPQPPYPTSTRTFPPNSHQPTYASVLRHPPKTSPRLISKPRKSIIPTRPILTMEDLHRRFHNKPSPFQLETKARKRSARTRNKAVSTTKSLSRFLTSALPALSRFLAGMQPKPDTCCLSHSQIHYSRAMRAA</sequence>
<gene>
    <name evidence="2" type="ORF">BDV38DRAFT_266754</name>
</gene>